<dbReference type="Proteomes" id="UP001164250">
    <property type="component" value="Chromosome 10"/>
</dbReference>
<name>A0ACC1AIG8_9ROSI</name>
<keyword evidence="2" id="KW-1185">Reference proteome</keyword>
<protein>
    <submittedName>
        <fullName evidence="1">Uncharacterized protein</fullName>
    </submittedName>
</protein>
<evidence type="ECO:0000313" key="2">
    <source>
        <dbReference type="Proteomes" id="UP001164250"/>
    </source>
</evidence>
<comment type="caution">
    <text evidence="1">The sequence shown here is derived from an EMBL/GenBank/DDBJ whole genome shotgun (WGS) entry which is preliminary data.</text>
</comment>
<evidence type="ECO:0000313" key="1">
    <source>
        <dbReference type="EMBL" id="KAJ0086456.1"/>
    </source>
</evidence>
<proteinExistence type="predicted"/>
<sequence length="467" mass="52766">MSTIDETEVFQQCSSASCHLILRKTKGDFLIAEATAVSNTARGYPRTPDLWTKEQVEAWKPIVDAVHAKGGIFFCQLWHVGRVSNKEFQSKGQAHFSCTDKPLTSQIRSNGTDVAQFAPPRRLRTYEIPQTVNDFRLATRNAIEAGTAVQTCVKKLQTSQGSLPDDTEDRLSLTGRPADRAPEEPEWRRKTMTICLTHPPHASHGLCLPFVIFRSPCIAQIPPEETLVRKERRIEVVKAPKGTRWVVSNLSYRYTNTPGIWTKEQVEAWKPVVDAAHAKSGIFFCQLWHVGRVSNKGNQYSFYLHLYQFSCIFYADFQPYGQAPISSTEKSLMPQIRANGIHVAHFTPPRRLRTHEIPQIVNDFELAARNPIEAGFDGVEIQGARAEKVEIRLSPFADYVESANSILEALGLYMVESLNKYGILYCHMVEPRMITVGEKCESPHSLLPMRKAFNAIFLVVGGYDRER</sequence>
<gene>
    <name evidence="1" type="ORF">Patl1_07592</name>
</gene>
<dbReference type="EMBL" id="CM047906">
    <property type="protein sequence ID" value="KAJ0086456.1"/>
    <property type="molecule type" value="Genomic_DNA"/>
</dbReference>
<reference evidence="2" key="1">
    <citation type="journal article" date="2023" name="G3 (Bethesda)">
        <title>Genome assembly and association tests identify interacting loci associated with vigor, precocity, and sex in interspecific pistachio rootstocks.</title>
        <authorList>
            <person name="Palmer W."/>
            <person name="Jacygrad E."/>
            <person name="Sagayaradj S."/>
            <person name="Cavanaugh K."/>
            <person name="Han R."/>
            <person name="Bertier L."/>
            <person name="Beede B."/>
            <person name="Kafkas S."/>
            <person name="Golino D."/>
            <person name="Preece J."/>
            <person name="Michelmore R."/>
        </authorList>
    </citation>
    <scope>NUCLEOTIDE SEQUENCE [LARGE SCALE GENOMIC DNA]</scope>
</reference>
<accession>A0ACC1AIG8</accession>
<organism evidence="1 2">
    <name type="scientific">Pistacia atlantica</name>
    <dbReference type="NCBI Taxonomy" id="434234"/>
    <lineage>
        <taxon>Eukaryota</taxon>
        <taxon>Viridiplantae</taxon>
        <taxon>Streptophyta</taxon>
        <taxon>Embryophyta</taxon>
        <taxon>Tracheophyta</taxon>
        <taxon>Spermatophyta</taxon>
        <taxon>Magnoliopsida</taxon>
        <taxon>eudicotyledons</taxon>
        <taxon>Gunneridae</taxon>
        <taxon>Pentapetalae</taxon>
        <taxon>rosids</taxon>
        <taxon>malvids</taxon>
        <taxon>Sapindales</taxon>
        <taxon>Anacardiaceae</taxon>
        <taxon>Pistacia</taxon>
    </lineage>
</organism>